<reference evidence="2 3" key="1">
    <citation type="journal article" date="2017" name="Int. J. Parasitol.">
        <title>The genome of the protozoan parasite Cystoisospora suis and a reverse vaccinology approach to identify vaccine candidates.</title>
        <authorList>
            <person name="Palmieri N."/>
            <person name="Shrestha A."/>
            <person name="Ruttkowski B."/>
            <person name="Beck T."/>
            <person name="Vogl C."/>
            <person name="Tomley F."/>
            <person name="Blake D.P."/>
            <person name="Joachim A."/>
        </authorList>
    </citation>
    <scope>NUCLEOTIDE SEQUENCE [LARGE SCALE GENOMIC DNA]</scope>
    <source>
        <strain evidence="2 3">Wien I</strain>
    </source>
</reference>
<organism evidence="2 3">
    <name type="scientific">Cystoisospora suis</name>
    <dbReference type="NCBI Taxonomy" id="483139"/>
    <lineage>
        <taxon>Eukaryota</taxon>
        <taxon>Sar</taxon>
        <taxon>Alveolata</taxon>
        <taxon>Apicomplexa</taxon>
        <taxon>Conoidasida</taxon>
        <taxon>Coccidia</taxon>
        <taxon>Eucoccidiorida</taxon>
        <taxon>Eimeriorina</taxon>
        <taxon>Sarcocystidae</taxon>
        <taxon>Cystoisospora</taxon>
    </lineage>
</organism>
<sequence length="124" mass="14345">MAKLFAEEGVQDIMQGVDSPAGTAFSTLRPSFKWKKNPTSVKMQRKEEEVSRGKFPSCPHAKRNHTQEAKAEYEKIMDPQNQADLQKALPPQERMRYDQQRIAQIKNQISVYKQNVERAKKAIR</sequence>
<dbReference type="GeneID" id="94432418"/>
<accession>A0A2C6KL26</accession>
<feature type="region of interest" description="Disordered" evidence="1">
    <location>
        <begin position="37"/>
        <end position="70"/>
    </location>
</feature>
<dbReference type="VEuPathDB" id="ToxoDB:CSUI_009088"/>
<evidence type="ECO:0000256" key="1">
    <source>
        <dbReference type="SAM" id="MobiDB-lite"/>
    </source>
</evidence>
<comment type="caution">
    <text evidence="2">The sequence shown here is derived from an EMBL/GenBank/DDBJ whole genome shotgun (WGS) entry which is preliminary data.</text>
</comment>
<gene>
    <name evidence="2" type="ORF">CSUI_009088</name>
</gene>
<dbReference type="EMBL" id="MIGC01005279">
    <property type="protein sequence ID" value="PHJ17093.1"/>
    <property type="molecule type" value="Genomic_DNA"/>
</dbReference>
<dbReference type="AlphaFoldDB" id="A0A2C6KL26"/>
<proteinExistence type="predicted"/>
<evidence type="ECO:0000313" key="3">
    <source>
        <dbReference type="Proteomes" id="UP000221165"/>
    </source>
</evidence>
<dbReference type="Proteomes" id="UP000221165">
    <property type="component" value="Unassembled WGS sequence"/>
</dbReference>
<protein>
    <submittedName>
        <fullName evidence="2">Uncharacterized protein</fullName>
    </submittedName>
</protein>
<dbReference type="RefSeq" id="XP_067918818.1">
    <property type="nucleotide sequence ID" value="XM_068069207.1"/>
</dbReference>
<evidence type="ECO:0000313" key="2">
    <source>
        <dbReference type="EMBL" id="PHJ17093.1"/>
    </source>
</evidence>
<name>A0A2C6KL26_9APIC</name>
<keyword evidence="3" id="KW-1185">Reference proteome</keyword>
<dbReference type="OrthoDB" id="346818at2759"/>